<dbReference type="GO" id="GO:0005886">
    <property type="term" value="C:plasma membrane"/>
    <property type="evidence" value="ECO:0007669"/>
    <property type="project" value="UniProtKB-SubCell"/>
</dbReference>
<accession>A0A6N3GQY9</accession>
<feature type="transmembrane region" description="Helical" evidence="9">
    <location>
        <begin position="221"/>
        <end position="244"/>
    </location>
</feature>
<comment type="subcellular location">
    <subcellularLocation>
        <location evidence="1">Cell membrane</location>
        <topology evidence="1">Multi-pass membrane protein</topology>
    </subcellularLocation>
</comment>
<proteinExistence type="predicted"/>
<feature type="transmembrane region" description="Helical" evidence="9">
    <location>
        <begin position="287"/>
        <end position="305"/>
    </location>
</feature>
<reference evidence="11" key="1">
    <citation type="submission" date="2019-11" db="EMBL/GenBank/DDBJ databases">
        <authorList>
            <person name="Feng L."/>
        </authorList>
    </citation>
    <scope>NUCLEOTIDE SEQUENCE</scope>
    <source>
        <strain evidence="11">CParaputrificumLFYP93</strain>
    </source>
</reference>
<dbReference type="PIRSF" id="PIRSF006351">
    <property type="entry name" value="PTS_EIIC-Cellobiose"/>
    <property type="match status" value="1"/>
</dbReference>
<dbReference type="RefSeq" id="WP_156563242.1">
    <property type="nucleotide sequence ID" value="NZ_CACRTV010000087.1"/>
</dbReference>
<protein>
    <recommendedName>
        <fullName evidence="8">Permease IIC component</fullName>
    </recommendedName>
</protein>
<dbReference type="Pfam" id="PF02378">
    <property type="entry name" value="PTS_EIIC"/>
    <property type="match status" value="1"/>
</dbReference>
<keyword evidence="6 9" id="KW-1133">Transmembrane helix</keyword>
<sequence length="424" mass="46479">MEKLTEIIESKLLPLGEKLEKVRFLTVIRMAMMPLIPFIIAGSLSLVIRSFPYIDKVLPASVLDVINNVLGPLSGTTLSLISIFLAFLVGFNYAKTEEKDINGIYVGLTTLVSFFIISPLSINVGEETISGVIPTTFMGAQGMFVALIVSYLIAKLYCIIINGKLKIKLPQGVPPMVSNSFEALIPILLVLVVACIVQYIFTLTSYENIHVMIGELLQKPLLSIGTGLPALLISQGLVQLLWFFGIHGDQIVGSVMEPILRTADMENLAAYQAGQELPYIITEQFRALFVMIAFISLVIAVVIVSRSNRLKQVGKVALVPSTFCISEPIVFGVPIVMNVMLFIPWVLSRPLFGLIAYGFMYFGICPAPTGVSLPWTTPPIISGFLATNSIMGAVVQIICLIVGVLLFLPFVRMLDKKYRKEEGQ</sequence>
<dbReference type="InterPro" id="IPR003352">
    <property type="entry name" value="PTS_EIIC"/>
</dbReference>
<dbReference type="GO" id="GO:0009401">
    <property type="term" value="P:phosphoenolpyruvate-dependent sugar phosphotransferase system"/>
    <property type="evidence" value="ECO:0007669"/>
    <property type="project" value="InterPro"/>
</dbReference>
<dbReference type="PANTHER" id="PTHR33989:SF4">
    <property type="entry name" value="PTS SYSTEM N,N'-DIACETYLCHITOBIOSE-SPECIFIC EIIC COMPONENT"/>
    <property type="match status" value="1"/>
</dbReference>
<keyword evidence="3 8" id="KW-1003">Cell membrane</keyword>
<feature type="transmembrane region" description="Helical" evidence="9">
    <location>
        <begin position="69"/>
        <end position="91"/>
    </location>
</feature>
<feature type="transmembrane region" description="Helical" evidence="9">
    <location>
        <begin position="354"/>
        <end position="375"/>
    </location>
</feature>
<dbReference type="InterPro" id="IPR051088">
    <property type="entry name" value="PTS_Sugar-EIIC/EIIB"/>
</dbReference>
<evidence type="ECO:0000256" key="2">
    <source>
        <dbReference type="ARBA" id="ARBA00022448"/>
    </source>
</evidence>
<dbReference type="GO" id="GO:0008982">
    <property type="term" value="F:protein-N(PI)-phosphohistidine-sugar phosphotransferase activity"/>
    <property type="evidence" value="ECO:0007669"/>
    <property type="project" value="UniProtKB-UniRule"/>
</dbReference>
<dbReference type="GO" id="GO:1901264">
    <property type="term" value="P:carbohydrate derivative transport"/>
    <property type="evidence" value="ECO:0007669"/>
    <property type="project" value="TreeGrafter"/>
</dbReference>
<dbReference type="InterPro" id="IPR004501">
    <property type="entry name" value="PTS_EIIC_3"/>
</dbReference>
<evidence type="ECO:0000256" key="6">
    <source>
        <dbReference type="ARBA" id="ARBA00022989"/>
    </source>
</evidence>
<feature type="transmembrane region" description="Helical" evidence="9">
    <location>
        <begin position="103"/>
        <end position="122"/>
    </location>
</feature>
<keyword evidence="5 9" id="KW-0812">Transmembrane</keyword>
<keyword evidence="4 8" id="KW-0762">Sugar transport</keyword>
<evidence type="ECO:0000256" key="4">
    <source>
        <dbReference type="ARBA" id="ARBA00022597"/>
    </source>
</evidence>
<gene>
    <name evidence="11" type="primary">gmuC_3</name>
    <name evidence="11" type="ORF">CPLFYP93_03262</name>
</gene>
<feature type="transmembrane region" description="Helical" evidence="9">
    <location>
        <begin position="325"/>
        <end position="347"/>
    </location>
</feature>
<feature type="transmembrane region" description="Helical" evidence="9">
    <location>
        <begin position="183"/>
        <end position="201"/>
    </location>
</feature>
<evidence type="ECO:0000256" key="8">
    <source>
        <dbReference type="PIRNR" id="PIRNR006351"/>
    </source>
</evidence>
<feature type="transmembrane region" description="Helical" evidence="9">
    <location>
        <begin position="390"/>
        <end position="411"/>
    </location>
</feature>
<evidence type="ECO:0000256" key="3">
    <source>
        <dbReference type="ARBA" id="ARBA00022475"/>
    </source>
</evidence>
<evidence type="ECO:0000256" key="5">
    <source>
        <dbReference type="ARBA" id="ARBA00022692"/>
    </source>
</evidence>
<feature type="transmembrane region" description="Helical" evidence="9">
    <location>
        <begin position="27"/>
        <end position="49"/>
    </location>
</feature>
<evidence type="ECO:0000256" key="7">
    <source>
        <dbReference type="ARBA" id="ARBA00023136"/>
    </source>
</evidence>
<feature type="domain" description="PTS EIIC type-3" evidence="10">
    <location>
        <begin position="8"/>
        <end position="410"/>
    </location>
</feature>
<comment type="function">
    <text evidence="8">The phosphoenolpyruvate-dependent sugar phosphotransferase system (PTS), a major carbohydrate active -transport system, catalyzes the phosphorylation of incoming sugar substrates concomitant with their translocation across the cell membrane.</text>
</comment>
<evidence type="ECO:0000256" key="1">
    <source>
        <dbReference type="ARBA" id="ARBA00004651"/>
    </source>
</evidence>
<dbReference type="AlphaFoldDB" id="A0A6N3GQY9"/>
<evidence type="ECO:0000259" key="10">
    <source>
        <dbReference type="PROSITE" id="PS51105"/>
    </source>
</evidence>
<dbReference type="NCBIfam" id="TIGR00410">
    <property type="entry name" value="lacE"/>
    <property type="match status" value="1"/>
</dbReference>
<dbReference type="EMBL" id="CACRTV010000087">
    <property type="protein sequence ID" value="VYU66896.1"/>
    <property type="molecule type" value="Genomic_DNA"/>
</dbReference>
<keyword evidence="7 8" id="KW-0472">Membrane</keyword>
<evidence type="ECO:0000256" key="9">
    <source>
        <dbReference type="SAM" id="Phobius"/>
    </source>
</evidence>
<keyword evidence="2 8" id="KW-0813">Transport</keyword>
<evidence type="ECO:0000313" key="11">
    <source>
        <dbReference type="EMBL" id="VYU66896.1"/>
    </source>
</evidence>
<dbReference type="InterPro" id="IPR004796">
    <property type="entry name" value="PTS_IIC_cello"/>
</dbReference>
<organism evidence="11">
    <name type="scientific">Clostridium paraputrificum</name>
    <dbReference type="NCBI Taxonomy" id="29363"/>
    <lineage>
        <taxon>Bacteria</taxon>
        <taxon>Bacillati</taxon>
        <taxon>Bacillota</taxon>
        <taxon>Clostridia</taxon>
        <taxon>Eubacteriales</taxon>
        <taxon>Clostridiaceae</taxon>
        <taxon>Clostridium</taxon>
    </lineage>
</organism>
<dbReference type="PROSITE" id="PS51105">
    <property type="entry name" value="PTS_EIIC_TYPE_3"/>
    <property type="match status" value="1"/>
</dbReference>
<feature type="transmembrane region" description="Helical" evidence="9">
    <location>
        <begin position="142"/>
        <end position="162"/>
    </location>
</feature>
<dbReference type="PANTHER" id="PTHR33989">
    <property type="match status" value="1"/>
</dbReference>
<name>A0A6N3GQY9_9CLOT</name>